<feature type="compositionally biased region" description="Basic and acidic residues" evidence="1">
    <location>
        <begin position="60"/>
        <end position="72"/>
    </location>
</feature>
<proteinExistence type="predicted"/>
<gene>
    <name evidence="2" type="primary">Cnig_chr_V.g21836</name>
    <name evidence="2" type="ORF">B9Z55_021836</name>
</gene>
<dbReference type="AlphaFoldDB" id="A0A2G5TTN0"/>
<comment type="caution">
    <text evidence="2">The sequence shown here is derived from an EMBL/GenBank/DDBJ whole genome shotgun (WGS) entry which is preliminary data.</text>
</comment>
<reference evidence="3" key="1">
    <citation type="submission" date="2017-10" db="EMBL/GenBank/DDBJ databases">
        <title>Rapid genome shrinkage in a self-fertile nematode reveals novel sperm competition proteins.</title>
        <authorList>
            <person name="Yin D."/>
            <person name="Schwarz E.M."/>
            <person name="Thomas C.G."/>
            <person name="Felde R.L."/>
            <person name="Korf I.F."/>
            <person name="Cutter A.D."/>
            <person name="Schartner C.M."/>
            <person name="Ralston E.J."/>
            <person name="Meyer B.J."/>
            <person name="Haag E.S."/>
        </authorList>
    </citation>
    <scope>NUCLEOTIDE SEQUENCE [LARGE SCALE GENOMIC DNA]</scope>
    <source>
        <strain evidence="3">JU1422</strain>
    </source>
</reference>
<evidence type="ECO:0000313" key="3">
    <source>
        <dbReference type="Proteomes" id="UP000230233"/>
    </source>
</evidence>
<accession>A0A2G5TTN0</accession>
<evidence type="ECO:0000313" key="2">
    <source>
        <dbReference type="EMBL" id="PIC30670.1"/>
    </source>
</evidence>
<keyword evidence="3" id="KW-1185">Reference proteome</keyword>
<dbReference type="OrthoDB" id="5900428at2759"/>
<dbReference type="Proteomes" id="UP000230233">
    <property type="component" value="Chromosome V"/>
</dbReference>
<dbReference type="EMBL" id="PDUG01000005">
    <property type="protein sequence ID" value="PIC30670.1"/>
    <property type="molecule type" value="Genomic_DNA"/>
</dbReference>
<protein>
    <submittedName>
        <fullName evidence="2">Uncharacterized protein</fullName>
    </submittedName>
</protein>
<name>A0A2G5TTN0_9PELO</name>
<organism evidence="2 3">
    <name type="scientific">Caenorhabditis nigoni</name>
    <dbReference type="NCBI Taxonomy" id="1611254"/>
    <lineage>
        <taxon>Eukaryota</taxon>
        <taxon>Metazoa</taxon>
        <taxon>Ecdysozoa</taxon>
        <taxon>Nematoda</taxon>
        <taxon>Chromadorea</taxon>
        <taxon>Rhabditida</taxon>
        <taxon>Rhabditina</taxon>
        <taxon>Rhabditomorpha</taxon>
        <taxon>Rhabditoidea</taxon>
        <taxon>Rhabditidae</taxon>
        <taxon>Peloderinae</taxon>
        <taxon>Caenorhabditis</taxon>
    </lineage>
</organism>
<sequence length="96" mass="10668">MIAVLLADCISLVPKLMQKYPEVYDEVVEVLALHTGGKIQLDDALAMMAPAEQEEPATEEGGKAKDHAEETSSRVLVSRALKKYQADQRGLHHRRQ</sequence>
<evidence type="ECO:0000256" key="1">
    <source>
        <dbReference type="SAM" id="MobiDB-lite"/>
    </source>
</evidence>
<feature type="region of interest" description="Disordered" evidence="1">
    <location>
        <begin position="51"/>
        <end position="76"/>
    </location>
</feature>